<evidence type="ECO:0000256" key="7">
    <source>
        <dbReference type="ARBA" id="ARBA00022989"/>
    </source>
</evidence>
<feature type="transmembrane region" description="Helical" evidence="12">
    <location>
        <begin position="39"/>
        <end position="61"/>
    </location>
</feature>
<dbReference type="CDD" id="cd04050">
    <property type="entry name" value="C2B_Synaptotagmin-like"/>
    <property type="match status" value="1"/>
</dbReference>
<dbReference type="GO" id="GO:0005789">
    <property type="term" value="C:endoplasmic reticulum membrane"/>
    <property type="evidence" value="ECO:0007669"/>
    <property type="project" value="TreeGrafter"/>
</dbReference>
<evidence type="ECO:0000256" key="1">
    <source>
        <dbReference type="ARBA" id="ARBA00004370"/>
    </source>
</evidence>
<keyword evidence="6" id="KW-0106">Calcium</keyword>
<evidence type="ECO:0000256" key="10">
    <source>
        <dbReference type="ARBA" id="ARBA00023136"/>
    </source>
</evidence>
<dbReference type="CDD" id="cd21670">
    <property type="entry name" value="SMP_ESyt"/>
    <property type="match status" value="1"/>
</dbReference>
<feature type="domain" description="C2" evidence="13">
    <location>
        <begin position="656"/>
        <end position="776"/>
    </location>
</feature>
<dbReference type="InterPro" id="IPR051634">
    <property type="entry name" value="Extended_Synaptotagmin"/>
</dbReference>
<dbReference type="GO" id="GO:0005509">
    <property type="term" value="F:calcium ion binding"/>
    <property type="evidence" value="ECO:0007669"/>
    <property type="project" value="TreeGrafter"/>
</dbReference>
<dbReference type="GO" id="GO:0005544">
    <property type="term" value="F:calcium-dependent phospholipid binding"/>
    <property type="evidence" value="ECO:0007669"/>
    <property type="project" value="TreeGrafter"/>
</dbReference>
<dbReference type="SUPFAM" id="SSF49562">
    <property type="entry name" value="C2 domain (Calcium/lipid-binding domain, CaLB)"/>
    <property type="match status" value="3"/>
</dbReference>
<evidence type="ECO:0000256" key="9">
    <source>
        <dbReference type="ARBA" id="ARBA00023121"/>
    </source>
</evidence>
<gene>
    <name evidence="15" type="ORF">g.6864</name>
</gene>
<dbReference type="Pfam" id="PF17047">
    <property type="entry name" value="SMP_LBD"/>
    <property type="match status" value="1"/>
</dbReference>
<keyword evidence="3 12" id="KW-0812">Transmembrane</keyword>
<dbReference type="InterPro" id="IPR039010">
    <property type="entry name" value="Synaptotagmin_SMP"/>
</dbReference>
<evidence type="ECO:0000313" key="15">
    <source>
        <dbReference type="EMBL" id="JAS35291.1"/>
    </source>
</evidence>
<evidence type="ECO:0000256" key="4">
    <source>
        <dbReference type="ARBA" id="ARBA00022723"/>
    </source>
</evidence>
<dbReference type="FunFam" id="2.60.40.150:FF:000155">
    <property type="entry name" value="extended synaptotagmin-2 isoform X1"/>
    <property type="match status" value="1"/>
</dbReference>
<feature type="domain" description="SMP-LTD" evidence="14">
    <location>
        <begin position="104"/>
        <end position="283"/>
    </location>
</feature>
<protein>
    <recommendedName>
        <fullName evidence="16">Extended synaptotagmin-2</fullName>
    </recommendedName>
</protein>
<dbReference type="CDD" id="cd04030">
    <property type="entry name" value="C2C_KIAA1228"/>
    <property type="match status" value="1"/>
</dbReference>
<evidence type="ECO:0000259" key="13">
    <source>
        <dbReference type="PROSITE" id="PS50004"/>
    </source>
</evidence>
<dbReference type="InterPro" id="IPR037752">
    <property type="entry name" value="C2C_KIAA1228"/>
</dbReference>
<keyword evidence="2" id="KW-0813">Transport</keyword>
<dbReference type="FunFam" id="2.60.40.150:FF:000093">
    <property type="entry name" value="Extended synaptotagmin 3"/>
    <property type="match status" value="1"/>
</dbReference>
<accession>A0A1B6EBI7</accession>
<dbReference type="InterPro" id="IPR035892">
    <property type="entry name" value="C2_domain_sf"/>
</dbReference>
<reference evidence="15" key="1">
    <citation type="submission" date="2015-12" db="EMBL/GenBank/DDBJ databases">
        <title>De novo transcriptome assembly of four potential Pierce s Disease insect vectors from Arizona vineyards.</title>
        <authorList>
            <person name="Tassone E.E."/>
        </authorList>
    </citation>
    <scope>NUCLEOTIDE SEQUENCE</scope>
</reference>
<feature type="compositionally biased region" description="Polar residues" evidence="11">
    <location>
        <begin position="593"/>
        <end position="611"/>
    </location>
</feature>
<evidence type="ECO:0000256" key="6">
    <source>
        <dbReference type="ARBA" id="ARBA00022837"/>
    </source>
</evidence>
<keyword evidence="8" id="KW-0445">Lipid transport</keyword>
<dbReference type="GO" id="GO:0035091">
    <property type="term" value="F:phosphatidylinositol binding"/>
    <property type="evidence" value="ECO:0007669"/>
    <property type="project" value="TreeGrafter"/>
</dbReference>
<evidence type="ECO:0000256" key="8">
    <source>
        <dbReference type="ARBA" id="ARBA00023055"/>
    </source>
</evidence>
<evidence type="ECO:0000259" key="14">
    <source>
        <dbReference type="PROSITE" id="PS51847"/>
    </source>
</evidence>
<dbReference type="EMBL" id="GEDC01002007">
    <property type="protein sequence ID" value="JAS35291.1"/>
    <property type="molecule type" value="Transcribed_RNA"/>
</dbReference>
<name>A0A1B6EBI7_9HEMI</name>
<evidence type="ECO:0008006" key="16">
    <source>
        <dbReference type="Google" id="ProtNLM"/>
    </source>
</evidence>
<evidence type="ECO:0000256" key="2">
    <source>
        <dbReference type="ARBA" id="ARBA00022448"/>
    </source>
</evidence>
<dbReference type="Pfam" id="PF00168">
    <property type="entry name" value="C2"/>
    <property type="match status" value="3"/>
</dbReference>
<dbReference type="Gene3D" id="2.60.40.150">
    <property type="entry name" value="C2 domain"/>
    <property type="match status" value="3"/>
</dbReference>
<dbReference type="GO" id="GO:0006869">
    <property type="term" value="P:lipid transport"/>
    <property type="evidence" value="ECO:0007669"/>
    <property type="project" value="UniProtKB-KW"/>
</dbReference>
<keyword evidence="9" id="KW-0446">Lipid-binding</keyword>
<dbReference type="InterPro" id="IPR000008">
    <property type="entry name" value="C2_dom"/>
</dbReference>
<dbReference type="PANTHER" id="PTHR45761:SF1">
    <property type="entry name" value="EXTENDED SYNAPTOTAGMIN-LIKE PROTEIN 2, ISOFORM C"/>
    <property type="match status" value="1"/>
</dbReference>
<organism evidence="15">
    <name type="scientific">Clastoptera arizonana</name>
    <name type="common">Arizona spittle bug</name>
    <dbReference type="NCBI Taxonomy" id="38151"/>
    <lineage>
        <taxon>Eukaryota</taxon>
        <taxon>Metazoa</taxon>
        <taxon>Ecdysozoa</taxon>
        <taxon>Arthropoda</taxon>
        <taxon>Hexapoda</taxon>
        <taxon>Insecta</taxon>
        <taxon>Pterygota</taxon>
        <taxon>Neoptera</taxon>
        <taxon>Paraneoptera</taxon>
        <taxon>Hemiptera</taxon>
        <taxon>Auchenorrhyncha</taxon>
        <taxon>Cercopoidea</taxon>
        <taxon>Clastopteridae</taxon>
        <taxon>Clastoptera</taxon>
    </lineage>
</organism>
<dbReference type="GO" id="GO:0061817">
    <property type="term" value="P:endoplasmic reticulum-plasma membrane tethering"/>
    <property type="evidence" value="ECO:0007669"/>
    <property type="project" value="InterPro"/>
</dbReference>
<evidence type="ECO:0000256" key="12">
    <source>
        <dbReference type="SAM" id="Phobius"/>
    </source>
</evidence>
<keyword evidence="4" id="KW-0479">Metal-binding</keyword>
<feature type="region of interest" description="Disordered" evidence="11">
    <location>
        <begin position="592"/>
        <end position="649"/>
    </location>
</feature>
<evidence type="ECO:0000256" key="3">
    <source>
        <dbReference type="ARBA" id="ARBA00022692"/>
    </source>
</evidence>
<dbReference type="PROSITE" id="PS50004">
    <property type="entry name" value="C2"/>
    <property type="match status" value="3"/>
</dbReference>
<dbReference type="GO" id="GO:0008429">
    <property type="term" value="F:phosphatidylethanolamine binding"/>
    <property type="evidence" value="ECO:0007669"/>
    <property type="project" value="TreeGrafter"/>
</dbReference>
<proteinExistence type="predicted"/>
<dbReference type="PANTHER" id="PTHR45761">
    <property type="entry name" value="EXTENDED SYNAPTOTAGMIN-LIKE PROTEIN 2, ISOFORM C"/>
    <property type="match status" value="1"/>
</dbReference>
<comment type="subcellular location">
    <subcellularLocation>
        <location evidence="1">Membrane</location>
    </subcellularLocation>
</comment>
<feature type="domain" description="C2" evidence="13">
    <location>
        <begin position="283"/>
        <end position="401"/>
    </location>
</feature>
<keyword evidence="7 12" id="KW-1133">Transmembrane helix</keyword>
<dbReference type="PROSITE" id="PS51847">
    <property type="entry name" value="SMP"/>
    <property type="match status" value="1"/>
</dbReference>
<keyword evidence="5" id="KW-0677">Repeat</keyword>
<sequence>MAVESKEGSSAVEVKKVVGGSNIFQILKTTAKYVSTVGVVYLLGYFNISAAWLIAPIILVVTREELKKGKDLKRNIAKSSALRSEKEVILARVDELPAWVYFPDVDRAEWLNKILQQVWPNVNHYAKDLIKDVIEPNIQIALAEYKMKGFRFEKMRLGTIPPRIGGVKVYDRNVDRTEIIMDVDLFYAGNCDVSFLISGISCGIKDFQIHGMMRVIMKPLITTMPLVGGLQIFFLNNPTIDFNLVGAADFLDMPGLSDMLRRVIVEQVAALMVLPNKLPIKLSDAVPAQTLKFPEPEGVLRVHVVGAKDLMKKDISMLGKGKSDPYAIISVGAQTFKTHTIDNTVNPKWDFWCEFTIDALVGQTVTIMLMDEDHSKKDSNLGRATVEVHGVTKKGEVDTWVSLEEAKTGMVHLRMKWLQFSSQLSDLKNAINETQQLRVTSMSTAVLMVFVDSAKNLPWSRATPDAYINLSVAKTSHNSNVVYRTDSPVFEQGFTFLVNNPETDTLHIKIFDQKTTTELGYLSYNLSQLLEADKLELDDQPLRLIKSGPDSKIILSMRLRILKYYPVSVVDAPAKENDLLHEPEVEAVPLLTKPQNETADSNTPKLLSSAPSVEEPVSTPVEDLMLSSSAPPKVESVPPGLHHRTLSTTSSSGEFGLGRIQLTLRYSMQRQRLVVLVHRIANLPLLDHNDIPDPYVKLYLRPERSKDSKRKTETVKDNCNPIYDESFEYIISQAELNGHQLEVTVLTQKTWKSPVIGQVIVDLGPLDLSKAITAWYDLEHASAIHNSG</sequence>
<evidence type="ECO:0000256" key="5">
    <source>
        <dbReference type="ARBA" id="ARBA00022737"/>
    </source>
</evidence>
<dbReference type="InterPro" id="IPR031468">
    <property type="entry name" value="SMP_LBD"/>
</dbReference>
<dbReference type="GO" id="GO:0031210">
    <property type="term" value="F:phosphatidylcholine binding"/>
    <property type="evidence" value="ECO:0007669"/>
    <property type="project" value="TreeGrafter"/>
</dbReference>
<keyword evidence="10 12" id="KW-0472">Membrane</keyword>
<dbReference type="AlphaFoldDB" id="A0A1B6EBI7"/>
<dbReference type="InterPro" id="IPR037749">
    <property type="entry name" value="Ext_Synaptotagmin_C2B"/>
</dbReference>
<feature type="domain" description="C2" evidence="13">
    <location>
        <begin position="423"/>
        <end position="542"/>
    </location>
</feature>
<dbReference type="SMART" id="SM00239">
    <property type="entry name" value="C2"/>
    <property type="match status" value="3"/>
</dbReference>
<evidence type="ECO:0000256" key="11">
    <source>
        <dbReference type="SAM" id="MobiDB-lite"/>
    </source>
</evidence>